<dbReference type="OrthoDB" id="8210607at2"/>
<feature type="binding site" evidence="13">
    <location>
        <position position="122"/>
    </location>
    <ligand>
        <name>Mg(2+)</name>
        <dbReference type="ChEBI" id="CHEBI:18420"/>
    </ligand>
</feature>
<evidence type="ECO:0000259" key="14">
    <source>
        <dbReference type="Pfam" id="PF01648"/>
    </source>
</evidence>
<feature type="binding site" evidence="13">
    <location>
        <position position="124"/>
    </location>
    <ligand>
        <name>Mg(2+)</name>
        <dbReference type="ChEBI" id="CHEBI:18420"/>
    </ligand>
</feature>
<evidence type="ECO:0000313" key="16">
    <source>
        <dbReference type="EMBL" id="PNM64073.1"/>
    </source>
</evidence>
<dbReference type="GO" id="GO:0000287">
    <property type="term" value="F:magnesium ion binding"/>
    <property type="evidence" value="ECO:0007669"/>
    <property type="project" value="InterPro"/>
</dbReference>
<dbReference type="Gene3D" id="3.90.470.20">
    <property type="entry name" value="4'-phosphopantetheinyl transferase domain"/>
    <property type="match status" value="1"/>
</dbReference>
<evidence type="ECO:0000256" key="9">
    <source>
        <dbReference type="ARBA" id="ARBA00031996"/>
    </source>
</evidence>
<dbReference type="GO" id="GO:0008897">
    <property type="term" value="F:holo-[acyl-carrier-protein] synthase activity"/>
    <property type="evidence" value="ECO:0007669"/>
    <property type="project" value="InterPro"/>
</dbReference>
<feature type="binding site" evidence="12">
    <location>
        <begin position="100"/>
        <end position="101"/>
    </location>
    <ligand>
        <name>CoA</name>
        <dbReference type="ChEBI" id="CHEBI:57287"/>
    </ligand>
</feature>
<dbReference type="PRINTS" id="PR01399">
    <property type="entry name" value="ENTSNTHTASED"/>
</dbReference>
<evidence type="ECO:0000256" key="5">
    <source>
        <dbReference type="ARBA" id="ARBA00019087"/>
    </source>
</evidence>
<dbReference type="GO" id="GO:0009366">
    <property type="term" value="C:enterobactin synthetase complex"/>
    <property type="evidence" value="ECO:0007669"/>
    <property type="project" value="InterPro"/>
</dbReference>
<dbReference type="InterPro" id="IPR041354">
    <property type="entry name" value="4PPT_N"/>
</dbReference>
<keyword evidence="13" id="KW-0479">Metal-binding</keyword>
<dbReference type="Pfam" id="PF01648">
    <property type="entry name" value="ACPS"/>
    <property type="match status" value="1"/>
</dbReference>
<evidence type="ECO:0000313" key="17">
    <source>
        <dbReference type="Proteomes" id="UP000053748"/>
    </source>
</evidence>
<comment type="subunit">
    <text evidence="4">EntB, EntD, EntE, and EntF form a multienzyme complex called enterobactin synthase.</text>
</comment>
<feature type="binding site" evidence="12">
    <location>
        <position position="64"/>
    </location>
    <ligand>
        <name>CoA</name>
        <dbReference type="ChEBI" id="CHEBI:57287"/>
    </ligand>
</feature>
<evidence type="ECO:0000256" key="4">
    <source>
        <dbReference type="ARBA" id="ARBA00011503"/>
    </source>
</evidence>
<feature type="domain" description="4'-phosphopantetheinyl transferase N-terminal" evidence="15">
    <location>
        <begin position="49"/>
        <end position="111"/>
    </location>
</feature>
<reference evidence="16" key="1">
    <citation type="submission" date="2017-12" db="EMBL/GenBank/DDBJ databases">
        <title>FDA dAtabase for Regulatory Grade micrObial Sequences (FDA-ARGOS): Supporting development and validation of Infectious Disease Dx tests.</title>
        <authorList>
            <person name="Hoffmann M."/>
            <person name="Allard M."/>
            <person name="Evans P."/>
            <person name="Brown E."/>
            <person name="Tallon L.J."/>
            <person name="Sadzewicz L."/>
            <person name="Sengamalay N."/>
            <person name="Ott S."/>
            <person name="Godinez A."/>
            <person name="Nagaraj S."/>
            <person name="Vavikolanu K."/>
            <person name="Aluvathingal J."/>
            <person name="Nadendla S."/>
            <person name="Hobson J."/>
            <person name="Sichtig H."/>
        </authorList>
    </citation>
    <scope>NUCLEOTIDE SEQUENCE [LARGE SCALE GENOMIC DNA]</scope>
    <source>
        <strain evidence="16">FDAARGOS_113</strain>
    </source>
</reference>
<evidence type="ECO:0000256" key="13">
    <source>
        <dbReference type="PIRSR" id="PIRSR603542-2"/>
    </source>
</evidence>
<proteinExistence type="inferred from homology"/>
<feature type="binding site" evidence="12">
    <location>
        <position position="56"/>
    </location>
    <ligand>
        <name>CoA</name>
        <dbReference type="ChEBI" id="CHEBI:57287"/>
    </ligand>
</feature>
<feature type="binding site" evidence="12">
    <location>
        <position position="171"/>
    </location>
    <ligand>
        <name>CoA</name>
        <dbReference type="ChEBI" id="CHEBI:57287"/>
    </ligand>
</feature>
<comment type="caution">
    <text evidence="16">The sequence shown here is derived from an EMBL/GenBank/DDBJ whole genome shotgun (WGS) entry which is preliminary data.</text>
</comment>
<comment type="cofactor">
    <cofactor evidence="13">
        <name>Mg(2+)</name>
        <dbReference type="ChEBI" id="CHEBI:18420"/>
    </cofactor>
</comment>
<dbReference type="Proteomes" id="UP000053748">
    <property type="component" value="Unassembled WGS sequence"/>
</dbReference>
<dbReference type="AlphaFoldDB" id="A0A2J9VJW2"/>
<dbReference type="InterPro" id="IPR037143">
    <property type="entry name" value="4-PPantetheinyl_Trfase_dom_sf"/>
</dbReference>
<evidence type="ECO:0000256" key="3">
    <source>
        <dbReference type="ARBA" id="ARBA00008342"/>
    </source>
</evidence>
<dbReference type="GO" id="GO:0009239">
    <property type="term" value="P:enterobactin biosynthetic process"/>
    <property type="evidence" value="ECO:0007669"/>
    <property type="project" value="UniProtKB-UniPathway"/>
</dbReference>
<dbReference type="SUPFAM" id="SSF56214">
    <property type="entry name" value="4'-phosphopantetheinyl transferase"/>
    <property type="match status" value="1"/>
</dbReference>
<comment type="catalytic activity">
    <reaction evidence="11">
        <text>apo-[peptidyl-carrier protein] + CoA = holo-[peptidyl-carrier protein] + adenosine 3',5'-bisphosphate + H(+)</text>
        <dbReference type="Rhea" id="RHEA:46228"/>
        <dbReference type="Rhea" id="RHEA-COMP:11479"/>
        <dbReference type="Rhea" id="RHEA-COMP:11480"/>
        <dbReference type="ChEBI" id="CHEBI:15378"/>
        <dbReference type="ChEBI" id="CHEBI:29999"/>
        <dbReference type="ChEBI" id="CHEBI:57287"/>
        <dbReference type="ChEBI" id="CHEBI:58343"/>
        <dbReference type="ChEBI" id="CHEBI:64479"/>
    </reaction>
</comment>
<evidence type="ECO:0000256" key="8">
    <source>
        <dbReference type="ARBA" id="ARBA00029894"/>
    </source>
</evidence>
<keyword evidence="13" id="KW-0460">Magnesium</keyword>
<sequence>MDDSKFFCHLGDAFLISPKHIVCHSISFNVSQYHPNSFLEHGIDEPITLNKAVNKRKAEYLAGRYVAREALKKLTQQNYQIPIGDNRAPQWPDGISGSITHTDTYALAAVSYFSDHQIIGVDLESWMSPSLAQELAPRIIDASEQSLLERCELEFYQGITLIFSAKESLYKALYPQVKQFFGFEDARVDWIEPSSGQFQITLLRSLSAAYPKGWQAVGRYFVHQDVVLTIITD</sequence>
<feature type="binding site" evidence="12">
    <location>
        <position position="122"/>
    </location>
    <ligand>
        <name>CoA</name>
        <dbReference type="ChEBI" id="CHEBI:57287"/>
    </ligand>
</feature>
<keyword evidence="7" id="KW-0259">Enterobactin biosynthesis</keyword>
<evidence type="ECO:0000256" key="7">
    <source>
        <dbReference type="ARBA" id="ARBA00023191"/>
    </source>
</evidence>
<keyword evidence="6 16" id="KW-0808">Transferase</keyword>
<dbReference type="GO" id="GO:0005886">
    <property type="term" value="C:plasma membrane"/>
    <property type="evidence" value="ECO:0007669"/>
    <property type="project" value="TreeGrafter"/>
</dbReference>
<evidence type="ECO:0000256" key="11">
    <source>
        <dbReference type="ARBA" id="ARBA00049191"/>
    </source>
</evidence>
<dbReference type="EMBL" id="LOSJ02000001">
    <property type="protein sequence ID" value="PNM64073.1"/>
    <property type="molecule type" value="Genomic_DNA"/>
</dbReference>
<evidence type="ECO:0000256" key="2">
    <source>
        <dbReference type="ARBA" id="ARBA00004993"/>
    </source>
</evidence>
<evidence type="ECO:0000256" key="10">
    <source>
        <dbReference type="ARBA" id="ARBA00049176"/>
    </source>
</evidence>
<comment type="function">
    <text evidence="1">Involved in the biosynthesis of the siderophore enterobactin (enterochelin), which is a macrocyclic trimeric lactone of N-(2,3-dihydroxybenzoyl)-serine. The serine trilactone serves as a scaffolding for the three catechol functionalities that provide hexadentate coordination for the tightly ligated iron(2+) atoms. Plays an essential role in the assembly of the enterobactin by catalyzing the transfer of the 4'-phosphopantetheine (Ppant) moiety from coenzyme A to the apo-domains of both EntB (ArCP domain) and EntF (PCP domain) to yield their holo-forms which make them competent for the activation of 2,3-dihydroxybenzoate (DHB) and L-serine, respectively.</text>
</comment>
<accession>A0A2J9VJW2</accession>
<organism evidence="16 17">
    <name type="scientific">Vibrio mimicus</name>
    <dbReference type="NCBI Taxonomy" id="674"/>
    <lineage>
        <taxon>Bacteria</taxon>
        <taxon>Pseudomonadati</taxon>
        <taxon>Pseudomonadota</taxon>
        <taxon>Gammaproteobacteria</taxon>
        <taxon>Vibrionales</taxon>
        <taxon>Vibrionaceae</taxon>
        <taxon>Vibrio</taxon>
    </lineage>
</organism>
<evidence type="ECO:0000256" key="12">
    <source>
        <dbReference type="PIRSR" id="PIRSR603542-1"/>
    </source>
</evidence>
<dbReference type="InterPro" id="IPR008278">
    <property type="entry name" value="4-PPantetheinyl_Trfase_dom"/>
</dbReference>
<gene>
    <name evidence="16" type="ORF">AL544_003945</name>
</gene>
<dbReference type="Pfam" id="PF17837">
    <property type="entry name" value="4PPT_N"/>
    <property type="match status" value="1"/>
</dbReference>
<dbReference type="PANTHER" id="PTHR38096">
    <property type="entry name" value="ENTEROBACTIN SYNTHASE COMPONENT D"/>
    <property type="match status" value="1"/>
</dbReference>
<name>A0A2J9VJW2_VIBMI</name>
<protein>
    <recommendedName>
        <fullName evidence="5">Enterobactin synthase component D</fullName>
    </recommendedName>
    <alternativeName>
        <fullName evidence="8">4'-phosphopantetheinyl transferase EntD</fullName>
    </alternativeName>
    <alternativeName>
        <fullName evidence="9">Enterochelin synthase D</fullName>
    </alternativeName>
</protein>
<comment type="similarity">
    <text evidence="3">Belongs to the P-Pant transferase superfamily. EntD family.</text>
</comment>
<comment type="pathway">
    <text evidence="2">Siderophore biosynthesis; enterobactin biosynthesis.</text>
</comment>
<feature type="domain" description="4'-phosphopantetheinyl transferase" evidence="14">
    <location>
        <begin position="119"/>
        <end position="208"/>
    </location>
</feature>
<evidence type="ECO:0000259" key="15">
    <source>
        <dbReference type="Pfam" id="PF17837"/>
    </source>
</evidence>
<dbReference type="UniPathway" id="UPA00017"/>
<evidence type="ECO:0000256" key="6">
    <source>
        <dbReference type="ARBA" id="ARBA00022679"/>
    </source>
</evidence>
<dbReference type="RefSeq" id="WP_005513710.1">
    <property type="nucleotide sequence ID" value="NZ_CAWMSS010000002.1"/>
</dbReference>
<comment type="catalytic activity">
    <reaction evidence="10">
        <text>apo-[aryl-carrier protein] + CoA = holo-[aryl-carrier protein] + adenosine 3',5'-bisphosphate + H(+)</text>
        <dbReference type="Rhea" id="RHEA:48404"/>
        <dbReference type="Rhea" id="RHEA-COMP:15903"/>
        <dbReference type="Rhea" id="RHEA-COMP:17557"/>
        <dbReference type="ChEBI" id="CHEBI:15378"/>
        <dbReference type="ChEBI" id="CHEBI:29999"/>
        <dbReference type="ChEBI" id="CHEBI:57287"/>
        <dbReference type="ChEBI" id="CHEBI:58343"/>
        <dbReference type="ChEBI" id="CHEBI:64479"/>
    </reaction>
</comment>
<dbReference type="InterPro" id="IPR003542">
    <property type="entry name" value="Enbac_synth_compD-like"/>
</dbReference>
<dbReference type="STRING" id="674.VM_16110"/>
<evidence type="ECO:0000256" key="1">
    <source>
        <dbReference type="ARBA" id="ARBA00003937"/>
    </source>
</evidence>
<keyword evidence="17" id="KW-1185">Reference proteome</keyword>
<feature type="binding site" evidence="12">
    <location>
        <position position="167"/>
    </location>
    <ligand>
        <name>CoA</name>
        <dbReference type="ChEBI" id="CHEBI:57287"/>
    </ligand>
</feature>
<dbReference type="PANTHER" id="PTHR38096:SF1">
    <property type="entry name" value="ENTEROBACTIN SYNTHASE COMPONENT D"/>
    <property type="match status" value="1"/>
</dbReference>